<evidence type="ECO:0000259" key="10">
    <source>
        <dbReference type="PROSITE" id="PS51384"/>
    </source>
</evidence>
<comment type="subcellular location">
    <subcellularLocation>
        <location evidence="2">Mitochondrion outer membrane</location>
        <topology evidence="2">Single-pass membrane protein</topology>
    </subcellularLocation>
</comment>
<evidence type="ECO:0000256" key="5">
    <source>
        <dbReference type="ARBA" id="ARBA00022630"/>
    </source>
</evidence>
<comment type="cofactor">
    <cofactor evidence="1 9">
        <name>FAD</name>
        <dbReference type="ChEBI" id="CHEBI:57692"/>
    </cofactor>
</comment>
<keyword evidence="7" id="KW-0560">Oxidoreductase</keyword>
<dbReference type="InterPro" id="IPR001433">
    <property type="entry name" value="OxRdtase_FAD/NAD-bd"/>
</dbReference>
<sequence length="311" mass="35119">MASAVRPPTTRLRRVATRMGQAICMGGILGYGYYNVYLPWRDPRNVPNQLHPDYFRHFTLLSRTQVTRDTQLLRFQHTLDHSTLPVAPISSVDIKDPTMQVKRSFTPIHTKHTEDNPESFEILVKKYPLASVSQMLHHTDIGDTVEIRGPYQEWEYTPNRWKSIGMVAGGTGITPMWQLIRHILADPSDHTKLTLIYANRSVADIPLRTELEALQAAFPDRLTLQFVVDRDVEPGTTKPTLGNHPVEAGYVSRALLHARLPPARNDTMVLVSGPAGMMRHICGEKRITMEQGPVTGLLHDLGYTSKNVFKL</sequence>
<evidence type="ECO:0000256" key="7">
    <source>
        <dbReference type="ARBA" id="ARBA00023002"/>
    </source>
</evidence>
<dbReference type="Proteomes" id="UP001150925">
    <property type="component" value="Unassembled WGS sequence"/>
</dbReference>
<keyword evidence="5 9" id="KW-0285">Flavoprotein</keyword>
<dbReference type="GO" id="GO:0005741">
    <property type="term" value="C:mitochondrial outer membrane"/>
    <property type="evidence" value="ECO:0007669"/>
    <property type="project" value="UniProtKB-SubCell"/>
</dbReference>
<accession>A0A9W8AQR0</accession>
<dbReference type="PRINTS" id="PR00406">
    <property type="entry name" value="CYTB5RDTASE"/>
</dbReference>
<dbReference type="GO" id="GO:0090524">
    <property type="term" value="F:cytochrome-b5 reductase activity, acting on NADH"/>
    <property type="evidence" value="ECO:0007669"/>
    <property type="project" value="UniProtKB-EC"/>
</dbReference>
<feature type="binding site" evidence="9">
    <location>
        <position position="103"/>
    </location>
    <ligand>
        <name>FAD</name>
        <dbReference type="ChEBI" id="CHEBI:57692"/>
    </ligand>
</feature>
<dbReference type="InterPro" id="IPR017938">
    <property type="entry name" value="Riboflavin_synthase-like_b-brl"/>
</dbReference>
<proteinExistence type="inferred from homology"/>
<dbReference type="AlphaFoldDB" id="A0A9W8AQR0"/>
<dbReference type="InterPro" id="IPR017927">
    <property type="entry name" value="FAD-bd_FR_type"/>
</dbReference>
<dbReference type="SUPFAM" id="SSF63380">
    <property type="entry name" value="Riboflavin synthase domain-like"/>
    <property type="match status" value="1"/>
</dbReference>
<feature type="domain" description="FAD-binding FR-type" evidence="10">
    <location>
        <begin position="53"/>
        <end position="157"/>
    </location>
</feature>
<dbReference type="OrthoDB" id="432685at2759"/>
<dbReference type="InterPro" id="IPR039261">
    <property type="entry name" value="FNR_nucleotide-bd"/>
</dbReference>
<keyword evidence="8" id="KW-0520">NAD</keyword>
<dbReference type="EMBL" id="JANBPY010000619">
    <property type="protein sequence ID" value="KAJ1965212.1"/>
    <property type="molecule type" value="Genomic_DNA"/>
</dbReference>
<evidence type="ECO:0000256" key="6">
    <source>
        <dbReference type="ARBA" id="ARBA00022827"/>
    </source>
</evidence>
<dbReference type="Gene3D" id="3.40.50.80">
    <property type="entry name" value="Nucleotide-binding domain of ferredoxin-NADP reductase (FNR) module"/>
    <property type="match status" value="1"/>
</dbReference>
<feature type="binding site" evidence="9">
    <location>
        <position position="174"/>
    </location>
    <ligand>
        <name>FAD</name>
        <dbReference type="ChEBI" id="CHEBI:57692"/>
    </ligand>
</feature>
<dbReference type="InterPro" id="IPR008333">
    <property type="entry name" value="Cbr1-like_FAD-bd_dom"/>
</dbReference>
<evidence type="ECO:0000256" key="9">
    <source>
        <dbReference type="PIRSR" id="PIRSR601834-1"/>
    </source>
</evidence>
<dbReference type="FunFam" id="3.40.50.80:FF:000009">
    <property type="entry name" value="NADH-cytochrome b5 reductase"/>
    <property type="match status" value="1"/>
</dbReference>
<feature type="binding site" evidence="9">
    <location>
        <position position="132"/>
    </location>
    <ligand>
        <name>FAD</name>
        <dbReference type="ChEBI" id="CHEBI:57692"/>
    </ligand>
</feature>
<dbReference type="SUPFAM" id="SSF52343">
    <property type="entry name" value="Ferredoxin reductase-like, C-terminal NADP-linked domain"/>
    <property type="match status" value="1"/>
</dbReference>
<protein>
    <recommendedName>
        <fullName evidence="4">cytochrome-b5 reductase</fullName>
        <ecNumber evidence="4">1.6.2.2</ecNumber>
    </recommendedName>
</protein>
<dbReference type="EC" id="1.6.2.2" evidence="4"/>
<dbReference type="Gene3D" id="2.40.30.10">
    <property type="entry name" value="Translation factors"/>
    <property type="match status" value="1"/>
</dbReference>
<dbReference type="PANTHER" id="PTHR19370:SF171">
    <property type="entry name" value="NADH-CYTOCHROME B5 REDUCTASE 2"/>
    <property type="match status" value="1"/>
</dbReference>
<feature type="binding site" evidence="9">
    <location>
        <position position="133"/>
    </location>
    <ligand>
        <name>FAD</name>
        <dbReference type="ChEBI" id="CHEBI:57692"/>
    </ligand>
</feature>
<reference evidence="11" key="1">
    <citation type="submission" date="2022-07" db="EMBL/GenBank/DDBJ databases">
        <title>Phylogenomic reconstructions and comparative analyses of Kickxellomycotina fungi.</title>
        <authorList>
            <person name="Reynolds N.K."/>
            <person name="Stajich J.E."/>
            <person name="Barry K."/>
            <person name="Grigoriev I.V."/>
            <person name="Crous P."/>
            <person name="Smith M.E."/>
        </authorList>
    </citation>
    <scope>NUCLEOTIDE SEQUENCE</scope>
    <source>
        <strain evidence="11">RSA 1196</strain>
    </source>
</reference>
<feature type="binding site" evidence="9">
    <location>
        <position position="125"/>
    </location>
    <ligand>
        <name>FAD</name>
        <dbReference type="ChEBI" id="CHEBI:57692"/>
    </ligand>
</feature>
<dbReference type="PROSITE" id="PS51384">
    <property type="entry name" value="FAD_FR"/>
    <property type="match status" value="1"/>
</dbReference>
<dbReference type="Pfam" id="PF00970">
    <property type="entry name" value="FAD_binding_6"/>
    <property type="match status" value="1"/>
</dbReference>
<evidence type="ECO:0000313" key="11">
    <source>
        <dbReference type="EMBL" id="KAJ1965212.1"/>
    </source>
</evidence>
<organism evidence="11 12">
    <name type="scientific">Dispira parvispora</name>
    <dbReference type="NCBI Taxonomy" id="1520584"/>
    <lineage>
        <taxon>Eukaryota</taxon>
        <taxon>Fungi</taxon>
        <taxon>Fungi incertae sedis</taxon>
        <taxon>Zoopagomycota</taxon>
        <taxon>Kickxellomycotina</taxon>
        <taxon>Dimargaritomycetes</taxon>
        <taxon>Dimargaritales</taxon>
        <taxon>Dimargaritaceae</taxon>
        <taxon>Dispira</taxon>
    </lineage>
</organism>
<dbReference type="Pfam" id="PF00175">
    <property type="entry name" value="NAD_binding_1"/>
    <property type="match status" value="1"/>
</dbReference>
<evidence type="ECO:0000256" key="1">
    <source>
        <dbReference type="ARBA" id="ARBA00001974"/>
    </source>
</evidence>
<dbReference type="InterPro" id="IPR001834">
    <property type="entry name" value="CBR-like"/>
</dbReference>
<gene>
    <name evidence="11" type="ORF">IWQ62_002727</name>
</gene>
<comment type="similarity">
    <text evidence="3">Belongs to the flavoprotein pyridine nucleotide cytochrome reductase family.</text>
</comment>
<dbReference type="PANTHER" id="PTHR19370">
    <property type="entry name" value="NADH-CYTOCHROME B5 REDUCTASE"/>
    <property type="match status" value="1"/>
</dbReference>
<keyword evidence="12" id="KW-1185">Reference proteome</keyword>
<evidence type="ECO:0000256" key="2">
    <source>
        <dbReference type="ARBA" id="ARBA00004572"/>
    </source>
</evidence>
<evidence type="ECO:0000256" key="8">
    <source>
        <dbReference type="ARBA" id="ARBA00023027"/>
    </source>
</evidence>
<comment type="caution">
    <text evidence="11">The sequence shown here is derived from an EMBL/GenBank/DDBJ whole genome shotgun (WGS) entry which is preliminary data.</text>
</comment>
<dbReference type="CDD" id="cd06183">
    <property type="entry name" value="cyt_b5_reduct_like"/>
    <property type="match status" value="1"/>
</dbReference>
<keyword evidence="6 9" id="KW-0274">FAD</keyword>
<evidence type="ECO:0000256" key="4">
    <source>
        <dbReference type="ARBA" id="ARBA00012011"/>
    </source>
</evidence>
<name>A0A9W8AQR0_9FUNG</name>
<evidence type="ECO:0000313" key="12">
    <source>
        <dbReference type="Proteomes" id="UP001150925"/>
    </source>
</evidence>
<evidence type="ECO:0000256" key="3">
    <source>
        <dbReference type="ARBA" id="ARBA00006105"/>
    </source>
</evidence>
<feature type="binding site" evidence="9">
    <location>
        <position position="123"/>
    </location>
    <ligand>
        <name>FAD</name>
        <dbReference type="ChEBI" id="CHEBI:57692"/>
    </ligand>
</feature>